<feature type="domain" description="J" evidence="9">
    <location>
        <begin position="44"/>
        <end position="145"/>
    </location>
</feature>
<sequence>MKLQTLTALLLCVFATLAAAWSKEDHEIFRLRDEVIASEGPDATFYSFLGVKPQASQDEINKAYRKKSRLLHPDKARQQYLATYSKPAAKDKQQAKKKPGVTVRKQPTQKEMRAFDKEASARFARLGIVANILRGPNRERYDHFMRNGFPAWRGTGYYYSRFRPGLGSVLLGLFMFCGGAAHYGALYLGWKRQRDFVGRYIRHARRMAWGDELGIQGLPGAGALDETAAATTPGTATPQEQSDDQGPPVAMNRRQKRMQEKEARREAGKGGSSKAAKAANKARASGVSTPVEAELTSGGPRGAKKRVQAENGKVLIVDSVGNVFLEETTEDGETHEFLLDPAEIPKPSLSDTAVIRVPVWLYKRSIGRVFGPSSHDLAMEAAAENDELEIDIGSDGTNGDAKEADAAIRLGTAQNANAEARKRKIKRSK</sequence>
<dbReference type="InterPro" id="IPR052606">
    <property type="entry name" value="DnaJ_domain_protein"/>
</dbReference>
<evidence type="ECO:0000256" key="4">
    <source>
        <dbReference type="ARBA" id="ARBA00023136"/>
    </source>
</evidence>
<dbReference type="EMBL" id="ML995485">
    <property type="protein sequence ID" value="KAF2142166.1"/>
    <property type="molecule type" value="Genomic_DNA"/>
</dbReference>
<feature type="compositionally biased region" description="Low complexity" evidence="6">
    <location>
        <begin position="272"/>
        <end position="286"/>
    </location>
</feature>
<keyword evidence="2 8" id="KW-0732">Signal</keyword>
<keyword evidence="11" id="KW-1185">Reference proteome</keyword>
<name>A0A6A6BDN1_9PEZI</name>
<gene>
    <name evidence="10" type="ORF">K452DRAFT_298155</name>
</gene>
<dbReference type="SUPFAM" id="SSF46565">
    <property type="entry name" value="Chaperone J-domain"/>
    <property type="match status" value="1"/>
</dbReference>
<feature type="compositionally biased region" description="Basic and acidic residues" evidence="6">
    <location>
        <begin position="257"/>
        <end position="268"/>
    </location>
</feature>
<evidence type="ECO:0000259" key="9">
    <source>
        <dbReference type="PROSITE" id="PS50076"/>
    </source>
</evidence>
<dbReference type="OrthoDB" id="413400at2759"/>
<keyword evidence="1 7" id="KW-0812">Transmembrane</keyword>
<evidence type="ECO:0000256" key="2">
    <source>
        <dbReference type="ARBA" id="ARBA00022729"/>
    </source>
</evidence>
<protein>
    <recommendedName>
        <fullName evidence="9">J domain-containing protein</fullName>
    </recommendedName>
</protein>
<dbReference type="GO" id="GO:0012505">
    <property type="term" value="C:endomembrane system"/>
    <property type="evidence" value="ECO:0007669"/>
    <property type="project" value="UniProtKB-SubCell"/>
</dbReference>
<dbReference type="InterPro" id="IPR036869">
    <property type="entry name" value="J_dom_sf"/>
</dbReference>
<keyword evidence="3 7" id="KW-1133">Transmembrane helix</keyword>
<dbReference type="InterPro" id="IPR001623">
    <property type="entry name" value="DnaJ_domain"/>
</dbReference>
<keyword evidence="4 7" id="KW-0472">Membrane</keyword>
<proteinExistence type="predicted"/>
<evidence type="ECO:0000313" key="11">
    <source>
        <dbReference type="Proteomes" id="UP000799438"/>
    </source>
</evidence>
<feature type="compositionally biased region" description="Low complexity" evidence="6">
    <location>
        <begin position="229"/>
        <end position="238"/>
    </location>
</feature>
<dbReference type="GeneID" id="54299589"/>
<evidence type="ECO:0000256" key="5">
    <source>
        <dbReference type="ARBA" id="ARBA00037847"/>
    </source>
</evidence>
<dbReference type="SMART" id="SM00271">
    <property type="entry name" value="DnaJ"/>
    <property type="match status" value="1"/>
</dbReference>
<dbReference type="PRINTS" id="PR00625">
    <property type="entry name" value="JDOMAIN"/>
</dbReference>
<feature type="region of interest" description="Disordered" evidence="6">
    <location>
        <begin position="87"/>
        <end position="107"/>
    </location>
</feature>
<evidence type="ECO:0000256" key="6">
    <source>
        <dbReference type="SAM" id="MobiDB-lite"/>
    </source>
</evidence>
<dbReference type="PROSITE" id="PS50076">
    <property type="entry name" value="DNAJ_2"/>
    <property type="match status" value="1"/>
</dbReference>
<reference evidence="10" key="1">
    <citation type="journal article" date="2020" name="Stud. Mycol.">
        <title>101 Dothideomycetes genomes: a test case for predicting lifestyles and emergence of pathogens.</title>
        <authorList>
            <person name="Haridas S."/>
            <person name="Albert R."/>
            <person name="Binder M."/>
            <person name="Bloem J."/>
            <person name="Labutti K."/>
            <person name="Salamov A."/>
            <person name="Andreopoulos B."/>
            <person name="Baker S."/>
            <person name="Barry K."/>
            <person name="Bills G."/>
            <person name="Bluhm B."/>
            <person name="Cannon C."/>
            <person name="Castanera R."/>
            <person name="Culley D."/>
            <person name="Daum C."/>
            <person name="Ezra D."/>
            <person name="Gonzalez J."/>
            <person name="Henrissat B."/>
            <person name="Kuo A."/>
            <person name="Liang C."/>
            <person name="Lipzen A."/>
            <person name="Lutzoni F."/>
            <person name="Magnuson J."/>
            <person name="Mondo S."/>
            <person name="Nolan M."/>
            <person name="Ohm R."/>
            <person name="Pangilinan J."/>
            <person name="Park H.-J."/>
            <person name="Ramirez L."/>
            <person name="Alfaro M."/>
            <person name="Sun H."/>
            <person name="Tritt A."/>
            <person name="Yoshinaga Y."/>
            <person name="Zwiers L.-H."/>
            <person name="Turgeon B."/>
            <person name="Goodwin S."/>
            <person name="Spatafora J."/>
            <person name="Crous P."/>
            <person name="Grigoriev I."/>
        </authorList>
    </citation>
    <scope>NUCLEOTIDE SEQUENCE</scope>
    <source>
        <strain evidence="10">CBS 121167</strain>
    </source>
</reference>
<feature type="region of interest" description="Disordered" evidence="6">
    <location>
        <begin position="229"/>
        <end position="307"/>
    </location>
</feature>
<accession>A0A6A6BDN1</accession>
<dbReference type="CDD" id="cd06257">
    <property type="entry name" value="DnaJ"/>
    <property type="match status" value="1"/>
</dbReference>
<feature type="chain" id="PRO_5025452783" description="J domain-containing protein" evidence="8">
    <location>
        <begin position="21"/>
        <end position="429"/>
    </location>
</feature>
<organism evidence="10 11">
    <name type="scientific">Aplosporella prunicola CBS 121167</name>
    <dbReference type="NCBI Taxonomy" id="1176127"/>
    <lineage>
        <taxon>Eukaryota</taxon>
        <taxon>Fungi</taxon>
        <taxon>Dikarya</taxon>
        <taxon>Ascomycota</taxon>
        <taxon>Pezizomycotina</taxon>
        <taxon>Dothideomycetes</taxon>
        <taxon>Dothideomycetes incertae sedis</taxon>
        <taxon>Botryosphaeriales</taxon>
        <taxon>Aplosporellaceae</taxon>
        <taxon>Aplosporella</taxon>
    </lineage>
</organism>
<comment type="subcellular location">
    <subcellularLocation>
        <location evidence="5">Endomembrane system</location>
        <topology evidence="5">Single-pass membrane protein</topology>
    </subcellularLocation>
</comment>
<dbReference type="Proteomes" id="UP000799438">
    <property type="component" value="Unassembled WGS sequence"/>
</dbReference>
<dbReference type="RefSeq" id="XP_033397878.1">
    <property type="nucleotide sequence ID" value="XM_033542092.1"/>
</dbReference>
<evidence type="ECO:0000256" key="7">
    <source>
        <dbReference type="SAM" id="Phobius"/>
    </source>
</evidence>
<dbReference type="PANTHER" id="PTHR44653">
    <property type="entry name" value="DNAJ HOMOLOG SUBFAMILY C MEMBER 1"/>
    <property type="match status" value="1"/>
</dbReference>
<dbReference type="PANTHER" id="PTHR44653:SF2">
    <property type="entry name" value="DNAJ HOMOLOG SUBFAMILY C MEMBER 1"/>
    <property type="match status" value="1"/>
</dbReference>
<evidence type="ECO:0000313" key="10">
    <source>
        <dbReference type="EMBL" id="KAF2142166.1"/>
    </source>
</evidence>
<dbReference type="Gene3D" id="1.10.287.110">
    <property type="entry name" value="DnaJ domain"/>
    <property type="match status" value="1"/>
</dbReference>
<evidence type="ECO:0000256" key="8">
    <source>
        <dbReference type="SAM" id="SignalP"/>
    </source>
</evidence>
<dbReference type="Pfam" id="PF00226">
    <property type="entry name" value="DnaJ"/>
    <property type="match status" value="1"/>
</dbReference>
<feature type="transmembrane region" description="Helical" evidence="7">
    <location>
        <begin position="169"/>
        <end position="190"/>
    </location>
</feature>
<feature type="signal peptide" evidence="8">
    <location>
        <begin position="1"/>
        <end position="20"/>
    </location>
</feature>
<evidence type="ECO:0000256" key="1">
    <source>
        <dbReference type="ARBA" id="ARBA00022692"/>
    </source>
</evidence>
<dbReference type="AlphaFoldDB" id="A0A6A6BDN1"/>
<evidence type="ECO:0000256" key="3">
    <source>
        <dbReference type="ARBA" id="ARBA00022989"/>
    </source>
</evidence>